<reference evidence="4 5" key="1">
    <citation type="submission" date="2017-09" db="EMBL/GenBank/DDBJ databases">
        <authorList>
            <person name="Ehlers B."/>
            <person name="Leendertz F.H."/>
        </authorList>
    </citation>
    <scope>NUCLEOTIDE SEQUENCE [LARGE SCALE GENOMIC DNA]</scope>
    <source>
        <strain evidence="4 5">DSM 18289</strain>
    </source>
</reference>
<dbReference type="Gene3D" id="3.10.129.10">
    <property type="entry name" value="Hotdog Thioesterase"/>
    <property type="match status" value="1"/>
</dbReference>
<evidence type="ECO:0000313" key="5">
    <source>
        <dbReference type="Proteomes" id="UP000219439"/>
    </source>
</evidence>
<dbReference type="FunFam" id="3.10.129.10:FF:000022">
    <property type="entry name" value="Phenylacetic acid degradation protein"/>
    <property type="match status" value="1"/>
</dbReference>
<dbReference type="PANTHER" id="PTHR42856">
    <property type="entry name" value="ACYL-COENZYME A THIOESTERASE PAAI"/>
    <property type="match status" value="1"/>
</dbReference>
<dbReference type="InterPro" id="IPR052723">
    <property type="entry name" value="Acyl-CoA_thioesterase_PaaI"/>
</dbReference>
<dbReference type="Pfam" id="PF03061">
    <property type="entry name" value="4HBT"/>
    <property type="match status" value="1"/>
</dbReference>
<evidence type="ECO:0000313" key="4">
    <source>
        <dbReference type="EMBL" id="SNZ07305.1"/>
    </source>
</evidence>
<dbReference type="InterPro" id="IPR006683">
    <property type="entry name" value="Thioestr_dom"/>
</dbReference>
<dbReference type="InterPro" id="IPR003736">
    <property type="entry name" value="PAAI_dom"/>
</dbReference>
<feature type="domain" description="Thioesterase" evidence="3">
    <location>
        <begin position="55"/>
        <end position="128"/>
    </location>
</feature>
<dbReference type="SUPFAM" id="SSF54637">
    <property type="entry name" value="Thioesterase/thiol ester dehydrase-isomerase"/>
    <property type="match status" value="1"/>
</dbReference>
<dbReference type="AlphaFoldDB" id="A0A285NCW1"/>
<dbReference type="InterPro" id="IPR029069">
    <property type="entry name" value="HotDog_dom_sf"/>
</dbReference>
<comment type="similarity">
    <text evidence="1">Belongs to the thioesterase PaaI family.</text>
</comment>
<dbReference type="GO" id="GO:0016289">
    <property type="term" value="F:acyl-CoA hydrolase activity"/>
    <property type="evidence" value="ECO:0007669"/>
    <property type="project" value="TreeGrafter"/>
</dbReference>
<dbReference type="NCBIfam" id="TIGR02286">
    <property type="entry name" value="PaaD"/>
    <property type="match status" value="1"/>
</dbReference>
<proteinExistence type="inferred from homology"/>
<evidence type="ECO:0000256" key="1">
    <source>
        <dbReference type="ARBA" id="ARBA00008324"/>
    </source>
</evidence>
<dbReference type="EMBL" id="OBEL01000001">
    <property type="protein sequence ID" value="SNZ07305.1"/>
    <property type="molecule type" value="Genomic_DNA"/>
</dbReference>
<dbReference type="NCBIfam" id="TIGR00369">
    <property type="entry name" value="unchar_dom_1"/>
    <property type="match status" value="1"/>
</dbReference>
<dbReference type="PANTHER" id="PTHR42856:SF1">
    <property type="entry name" value="ACYL-COENZYME A THIOESTERASE PAAI"/>
    <property type="match status" value="1"/>
</dbReference>
<accession>A0A285NCW1</accession>
<keyword evidence="5" id="KW-1185">Reference proteome</keyword>
<gene>
    <name evidence="4" type="ORF">SAMN06265368_0823</name>
</gene>
<sequence>MGQVFTDKDTLAQAAAQAMWDADPATQKLGMVLEEVRSGYARMSMVIREEMSNGHGTCHGGYIFTFADSAFAFACNSHNINTVAQQCSITYLAPGKLGERLSAEAVERSLAGRSGVYDVTIRNEQGQIIAEFRGNSRNIKGELVPGARLADE</sequence>
<dbReference type="CDD" id="cd03443">
    <property type="entry name" value="PaaI_thioesterase"/>
    <property type="match status" value="1"/>
</dbReference>
<name>A0A285NCW1_9HYPH</name>
<organism evidence="4 5">
    <name type="scientific">Cohaesibacter gelatinilyticus</name>
    <dbReference type="NCBI Taxonomy" id="372072"/>
    <lineage>
        <taxon>Bacteria</taxon>
        <taxon>Pseudomonadati</taxon>
        <taxon>Pseudomonadota</taxon>
        <taxon>Alphaproteobacteria</taxon>
        <taxon>Hyphomicrobiales</taxon>
        <taxon>Cohaesibacteraceae</taxon>
    </lineage>
</organism>
<protein>
    <submittedName>
        <fullName evidence="4">Acyl-CoA thioesterase</fullName>
    </submittedName>
</protein>
<dbReference type="RefSeq" id="WP_097152107.1">
    <property type="nucleotide sequence ID" value="NZ_OBEL01000001.1"/>
</dbReference>
<dbReference type="OrthoDB" id="32575at2"/>
<keyword evidence="2" id="KW-0378">Hydrolase</keyword>
<evidence type="ECO:0000259" key="3">
    <source>
        <dbReference type="Pfam" id="PF03061"/>
    </source>
</evidence>
<dbReference type="InterPro" id="IPR011973">
    <property type="entry name" value="PaaD"/>
</dbReference>
<evidence type="ECO:0000256" key="2">
    <source>
        <dbReference type="ARBA" id="ARBA00022801"/>
    </source>
</evidence>
<dbReference type="Proteomes" id="UP000219439">
    <property type="component" value="Unassembled WGS sequence"/>
</dbReference>